<comment type="caution">
    <text evidence="1">The sequence shown here is derived from an EMBL/GenBank/DDBJ whole genome shotgun (WGS) entry which is preliminary data.</text>
</comment>
<reference evidence="1 2" key="1">
    <citation type="submission" date="2018-12" db="EMBL/GenBank/DDBJ databases">
        <authorList>
            <person name="Grouzdev D.S."/>
            <person name="Krutkina M.S."/>
        </authorList>
    </citation>
    <scope>NUCLEOTIDE SEQUENCE [LARGE SCALE GENOMIC DNA]</scope>
    <source>
        <strain evidence="1 2">RmlP026</strain>
    </source>
</reference>
<name>A0A4Q2U530_9HYPH</name>
<dbReference type="Proteomes" id="UP000290759">
    <property type="component" value="Unassembled WGS sequence"/>
</dbReference>
<dbReference type="EMBL" id="QYBB01000012">
    <property type="protein sequence ID" value="RYC31689.1"/>
    <property type="molecule type" value="Genomic_DNA"/>
</dbReference>
<reference evidence="1 2" key="2">
    <citation type="submission" date="2019-02" db="EMBL/GenBank/DDBJ databases">
        <title>'Lichenibacterium ramalinii' gen. nov. sp. nov., 'Lichenibacterium minor' gen. nov. sp. nov.</title>
        <authorList>
            <person name="Pankratov T."/>
        </authorList>
    </citation>
    <scope>NUCLEOTIDE SEQUENCE [LARGE SCALE GENOMIC DNA]</scope>
    <source>
        <strain evidence="1 2">RmlP026</strain>
    </source>
</reference>
<keyword evidence="2" id="KW-1185">Reference proteome</keyword>
<protein>
    <submittedName>
        <fullName evidence="1">Uncharacterized protein</fullName>
    </submittedName>
</protein>
<accession>A0A4Q2U530</accession>
<sequence>MATMDGRITLVQESRFQLTDEAGVSHLFTLSPWCAAEPAQLRPLAHSQAPVRVTYKAGVDVIGQVAQRIDVQAEAGR</sequence>
<gene>
    <name evidence="1" type="ORF">D3273_12490</name>
</gene>
<dbReference type="OrthoDB" id="7362383at2"/>
<evidence type="ECO:0000313" key="2">
    <source>
        <dbReference type="Proteomes" id="UP000290759"/>
    </source>
</evidence>
<proteinExistence type="predicted"/>
<dbReference type="RefSeq" id="WP_129226997.1">
    <property type="nucleotide sequence ID" value="NZ_QYBB01000012.1"/>
</dbReference>
<dbReference type="AlphaFoldDB" id="A0A4Q2U530"/>
<organism evidence="1 2">
    <name type="scientific">Lichenibacterium minor</name>
    <dbReference type="NCBI Taxonomy" id="2316528"/>
    <lineage>
        <taxon>Bacteria</taxon>
        <taxon>Pseudomonadati</taxon>
        <taxon>Pseudomonadota</taxon>
        <taxon>Alphaproteobacteria</taxon>
        <taxon>Hyphomicrobiales</taxon>
        <taxon>Lichenihabitantaceae</taxon>
        <taxon>Lichenibacterium</taxon>
    </lineage>
</organism>
<evidence type="ECO:0000313" key="1">
    <source>
        <dbReference type="EMBL" id="RYC31689.1"/>
    </source>
</evidence>